<sequence>MSGGRHMSAPKGGHVFIHNFIRFGGLTMKSKLFIMTLAVAALIAFSFSGCLGGLPKKVIHSYKNRGTNQQCLPPWQDGDGEDGGPEDLIAIPIGEGRIALSWWPPSRSDESQPAAYTIYGTEWDGEAGMIIFEERASVSGTSMIFDDLTIGQLYAFQVAIGEPGGLKRSNIASAQACE</sequence>
<keyword evidence="1" id="KW-0472">Membrane</keyword>
<evidence type="ECO:0000313" key="4">
    <source>
        <dbReference type="Proteomes" id="UP000178744"/>
    </source>
</evidence>
<evidence type="ECO:0000256" key="1">
    <source>
        <dbReference type="SAM" id="Phobius"/>
    </source>
</evidence>
<dbReference type="Proteomes" id="UP000178744">
    <property type="component" value="Unassembled WGS sequence"/>
</dbReference>
<dbReference type="CDD" id="cd00063">
    <property type="entry name" value="FN3"/>
    <property type="match status" value="1"/>
</dbReference>
<proteinExistence type="predicted"/>
<dbReference type="EMBL" id="MHIY01000010">
    <property type="protein sequence ID" value="OGY60059.1"/>
    <property type="molecule type" value="Genomic_DNA"/>
</dbReference>
<dbReference type="AlphaFoldDB" id="A0A1G1Z6I9"/>
<feature type="domain" description="Fibronectin type-III" evidence="2">
    <location>
        <begin position="84"/>
        <end position="178"/>
    </location>
</feature>
<dbReference type="InterPro" id="IPR003961">
    <property type="entry name" value="FN3_dom"/>
</dbReference>
<dbReference type="Gene3D" id="2.60.40.10">
    <property type="entry name" value="Immunoglobulins"/>
    <property type="match status" value="1"/>
</dbReference>
<reference evidence="3 4" key="1">
    <citation type="journal article" date="2016" name="Nat. Commun.">
        <title>Thousands of microbial genomes shed light on interconnected biogeochemical processes in an aquifer system.</title>
        <authorList>
            <person name="Anantharaman K."/>
            <person name="Brown C.T."/>
            <person name="Hug L.A."/>
            <person name="Sharon I."/>
            <person name="Castelle C.J."/>
            <person name="Probst A.J."/>
            <person name="Thomas B.C."/>
            <person name="Singh A."/>
            <person name="Wilkins M.J."/>
            <person name="Karaoz U."/>
            <person name="Brodie E.L."/>
            <person name="Williams K.H."/>
            <person name="Hubbard S.S."/>
            <person name="Banfield J.F."/>
        </authorList>
    </citation>
    <scope>NUCLEOTIDE SEQUENCE [LARGE SCALE GENOMIC DNA]</scope>
</reference>
<keyword evidence="1" id="KW-1133">Transmembrane helix</keyword>
<organism evidence="3 4">
    <name type="scientific">Candidatus Colwellbacteria bacterium RIFCSPLOWO2_01_FULL_48_10</name>
    <dbReference type="NCBI Taxonomy" id="1797690"/>
    <lineage>
        <taxon>Bacteria</taxon>
        <taxon>Candidatus Colwelliibacteriota</taxon>
    </lineage>
</organism>
<dbReference type="InterPro" id="IPR013783">
    <property type="entry name" value="Ig-like_fold"/>
</dbReference>
<dbReference type="InterPro" id="IPR036116">
    <property type="entry name" value="FN3_sf"/>
</dbReference>
<name>A0A1G1Z6I9_9BACT</name>
<gene>
    <name evidence="3" type="ORF">A3B23_03145</name>
</gene>
<accession>A0A1G1Z6I9</accession>
<feature type="transmembrane region" description="Helical" evidence="1">
    <location>
        <begin position="32"/>
        <end position="54"/>
    </location>
</feature>
<keyword evidence="1" id="KW-0812">Transmembrane</keyword>
<evidence type="ECO:0000259" key="2">
    <source>
        <dbReference type="PROSITE" id="PS50853"/>
    </source>
</evidence>
<comment type="caution">
    <text evidence="3">The sequence shown here is derived from an EMBL/GenBank/DDBJ whole genome shotgun (WGS) entry which is preliminary data.</text>
</comment>
<dbReference type="SUPFAM" id="SSF49265">
    <property type="entry name" value="Fibronectin type III"/>
    <property type="match status" value="1"/>
</dbReference>
<dbReference type="PROSITE" id="PS50853">
    <property type="entry name" value="FN3"/>
    <property type="match status" value="1"/>
</dbReference>
<protein>
    <recommendedName>
        <fullName evidence="2">Fibronectin type-III domain-containing protein</fullName>
    </recommendedName>
</protein>
<evidence type="ECO:0000313" key="3">
    <source>
        <dbReference type="EMBL" id="OGY60059.1"/>
    </source>
</evidence>